<feature type="compositionally biased region" description="Acidic residues" evidence="5">
    <location>
        <begin position="403"/>
        <end position="416"/>
    </location>
</feature>
<evidence type="ECO:0000259" key="7">
    <source>
        <dbReference type="PROSITE" id="PS50119"/>
    </source>
</evidence>
<dbReference type="SMART" id="SM00184">
    <property type="entry name" value="RING"/>
    <property type="match status" value="1"/>
</dbReference>
<dbReference type="InterPro" id="IPR001841">
    <property type="entry name" value="Znf_RING"/>
</dbReference>
<evidence type="ECO:0000313" key="9">
    <source>
        <dbReference type="EMBL" id="PFX31183.1"/>
    </source>
</evidence>
<dbReference type="SUPFAM" id="SSF50199">
    <property type="entry name" value="Staphylococcal nuclease"/>
    <property type="match status" value="2"/>
</dbReference>
<dbReference type="FunFam" id="2.30.30.140:FF:000018">
    <property type="entry name" value="Serine/threonine-protein kinase 31"/>
    <property type="match status" value="4"/>
</dbReference>
<dbReference type="OrthoDB" id="5800423at2759"/>
<dbReference type="InterPro" id="IPR035437">
    <property type="entry name" value="SNase_OB-fold_sf"/>
</dbReference>
<keyword evidence="1" id="KW-0479">Metal-binding</keyword>
<dbReference type="SMART" id="SM00333">
    <property type="entry name" value="TUDOR"/>
    <property type="match status" value="4"/>
</dbReference>
<dbReference type="PROSITE" id="PS50304">
    <property type="entry name" value="TUDOR"/>
    <property type="match status" value="4"/>
</dbReference>
<name>A0A2B4SQ29_STYPI</name>
<dbReference type="Proteomes" id="UP000225706">
    <property type="component" value="Unassembled WGS sequence"/>
</dbReference>
<dbReference type="InterPro" id="IPR017907">
    <property type="entry name" value="Znf_RING_CS"/>
</dbReference>
<dbReference type="PROSITE" id="PS50119">
    <property type="entry name" value="ZF_BBOX"/>
    <property type="match status" value="2"/>
</dbReference>
<feature type="compositionally biased region" description="Basic and acidic residues" evidence="5">
    <location>
        <begin position="939"/>
        <end position="949"/>
    </location>
</feature>
<feature type="compositionally biased region" description="Acidic residues" evidence="5">
    <location>
        <begin position="1589"/>
        <end position="1598"/>
    </location>
</feature>
<feature type="domain" description="Tudor" evidence="8">
    <location>
        <begin position="1292"/>
        <end position="1353"/>
    </location>
</feature>
<feature type="domain" description="Tudor" evidence="8">
    <location>
        <begin position="1030"/>
        <end position="1088"/>
    </location>
</feature>
<dbReference type="Gene3D" id="3.30.40.10">
    <property type="entry name" value="Zinc/RING finger domain, C3HC4 (zinc finger)"/>
    <property type="match status" value="1"/>
</dbReference>
<evidence type="ECO:0000313" key="10">
    <source>
        <dbReference type="Proteomes" id="UP000225706"/>
    </source>
</evidence>
<feature type="domain" description="Tudor" evidence="8">
    <location>
        <begin position="510"/>
        <end position="581"/>
    </location>
</feature>
<dbReference type="SUPFAM" id="SSF57845">
    <property type="entry name" value="B-box zinc-binding domain"/>
    <property type="match status" value="1"/>
</dbReference>
<dbReference type="PANTHER" id="PTHR16442">
    <property type="entry name" value="RING FINGER PROTEIN 17"/>
    <property type="match status" value="1"/>
</dbReference>
<feature type="compositionally biased region" description="Polar residues" evidence="5">
    <location>
        <begin position="906"/>
        <end position="921"/>
    </location>
</feature>
<feature type="region of interest" description="Disordered" evidence="5">
    <location>
        <begin position="1526"/>
        <end position="1598"/>
    </location>
</feature>
<gene>
    <name evidence="9" type="primary">Rnf17</name>
    <name evidence="9" type="ORF">AWC38_SpisGene3995</name>
</gene>
<dbReference type="PROSITE" id="PS50089">
    <property type="entry name" value="ZF_RING_2"/>
    <property type="match status" value="1"/>
</dbReference>
<feature type="domain" description="B box-type" evidence="7">
    <location>
        <begin position="183"/>
        <end position="225"/>
    </location>
</feature>
<feature type="region of interest" description="Disordered" evidence="5">
    <location>
        <begin position="403"/>
        <end position="444"/>
    </location>
</feature>
<feature type="region of interest" description="Disordered" evidence="5">
    <location>
        <begin position="896"/>
        <end position="956"/>
    </location>
</feature>
<evidence type="ECO:0000256" key="4">
    <source>
        <dbReference type="PROSITE-ProRule" id="PRU00024"/>
    </source>
</evidence>
<dbReference type="Gene3D" id="4.10.830.40">
    <property type="match status" value="1"/>
</dbReference>
<dbReference type="EMBL" id="LSMT01000039">
    <property type="protein sequence ID" value="PFX31183.1"/>
    <property type="molecule type" value="Genomic_DNA"/>
</dbReference>
<protein>
    <submittedName>
        <fullName evidence="9">RING finger protein 17</fullName>
    </submittedName>
</protein>
<feature type="compositionally biased region" description="Basic residues" evidence="5">
    <location>
        <begin position="1177"/>
        <end position="1187"/>
    </location>
</feature>
<dbReference type="PANTHER" id="PTHR16442:SF1">
    <property type="entry name" value="RING FINGER PROTEIN 17"/>
    <property type="match status" value="1"/>
</dbReference>
<dbReference type="Gene3D" id="2.30.30.140">
    <property type="match status" value="4"/>
</dbReference>
<dbReference type="SMART" id="SM00336">
    <property type="entry name" value="BBOX"/>
    <property type="match status" value="2"/>
</dbReference>
<dbReference type="STRING" id="50429.A0A2B4SQ29"/>
<keyword evidence="10" id="KW-1185">Reference proteome</keyword>
<evidence type="ECO:0000256" key="2">
    <source>
        <dbReference type="ARBA" id="ARBA00022771"/>
    </source>
</evidence>
<sequence length="1598" mass="179735">MQRTPTCQNCCKSYGFKDVSKPIGNRIPLLLDCGHTFCEGCITKWARLQKTWVLCSECQHPTPLTIEGERGVRAIPPNIYLLGVMTNSKRASYRTDVQKPGCSKLGTKAGLQRAINQFAREKKAELMKLDTDVKCEECSRATATSSCSKCETVYCSACFERVHSYSVALRKHVPLPVTKKKTETAVGCPDHNNRPLEFYDKDDGQPVCSHCVVTGQRQTHAVVPLDEIAKEIQDQFKTSVEEVAPIIKHLDKSVQIICKALPAVKAEKNKIINDIREHFQMLYSALQTREQSLIKEVELNHNGEKILEKMREEVADNLRKARDYVYDVDRMIGQPQTLIDYAKKLRSELESVKEMLCCAVKVISHEYQIRFETGGEMKERISEYGSVFTDGCARFEMKKLSEMNEEELELESDNSEQELVNAQEEQEDPPDTEPSVPRVQHERTPQSITASRILKTSLAYRHELVLVTHIRDPCQFMIQRVADLEQLQIMMNVINMYCDSTENVHDLLYDVKFGDLCCAQFTTDNQWYRARIKTAYSPAHPNTVPTLENNLCVEVQYIDYGNSEWLPLSRLRKMKAEFLNVPELGECCCLAEIVPPFQEEKWPPKAVKAFGSLTGDKPLLMTVVGRKGNKLVVDLRRPEDDEPTQDDDRPVSVRDALVFLEVARFSSPASKPTGIFFPKKTYKEACHIEEGAFVDVLVTHIAAPDEIYMQKLCSEETTELQHIMEEMSKMFGGRRRGTEWSVPWPYKGLVCAARFTEDKIWYRALVTAVNSDETVDVTYVDFGNSEKLTFSEIRKLPDMFLRLPKQALPVCLVDIKPIGEEWQVQDQENISTLLLNRSLVIDVKGVVDEKMSVLLFDTTGARDVCINQFLVQHGYCQTAGLGIVKSPDELAIESQNARENKGNEGQPEQTVEVTESMQETANEPDTEQEKESQASSLTEEDRALSESKAESQASETSSASIDYKELKYKPAAIPETNKFQAGVTFVDSHGYVYAQEVKEGDRTLINIMATLLERYGKSENQSGAPSDVTSLFPGLPCVAQFAEDGMWYRASVIKVVEDKVEVSYVDFGNSEVVPLSAIRQEMPFMEVPHQCLQLVLRGIEPKTSDGHWPPEAIRALSQAVVGQDCMATIRGDKLPGYPLVVELFLPDGSDVGQTLLSKGLVQKSPTLRDEDQSSQFHPRKRGPRKAKPFISKRSIAETRVHAQKISSREAECVLAQTELPGEEIRFDVTITHIERPDCLFIQRVPPTEMDKGYADDPDPTLDDATEELRTLEEIMARINSPEYFKKYTPLATAKKGMLCCARYTEDDMWYRAQIQSIEHQRPLEVKVLYVDYGTTEVLKADRLRGFPSELLDLPVQATRCFLADIRPPDTTDGPMMDDNGWPVNSMETLIQLVAGKKLVAKVLFSGPPASVMLYEHTVRDDGCIEEFSIGLLLAQRGLAKSVNYEEPVYAESDPLTEESCESEEKTLEFQESELKFTSEQRLEMSAETKADSSSIDLLDKIPTPERNFPPTKQLLKPAEFTAKVTDTVSGNSDPEVKQTEPSLDGVEASSQTTEGVKSRDEKETVSPPVTSAPKAEVTSANKKPSSVEVNEDSLESAV</sequence>
<evidence type="ECO:0000256" key="3">
    <source>
        <dbReference type="ARBA" id="ARBA00022833"/>
    </source>
</evidence>
<comment type="caution">
    <text evidence="9">The sequence shown here is derived from an EMBL/GenBank/DDBJ whole genome shotgun (WGS) entry which is preliminary data.</text>
</comment>
<dbReference type="PROSITE" id="PS00518">
    <property type="entry name" value="ZF_RING_1"/>
    <property type="match status" value="1"/>
</dbReference>
<dbReference type="InterPro" id="IPR000315">
    <property type="entry name" value="Znf_B-box"/>
</dbReference>
<dbReference type="InterPro" id="IPR013083">
    <property type="entry name" value="Znf_RING/FYVE/PHD"/>
</dbReference>
<dbReference type="InterPro" id="IPR002999">
    <property type="entry name" value="Tudor"/>
</dbReference>
<keyword evidence="2 4" id="KW-0863">Zinc-finger</keyword>
<evidence type="ECO:0000256" key="5">
    <source>
        <dbReference type="SAM" id="MobiDB-lite"/>
    </source>
</evidence>
<evidence type="ECO:0000256" key="1">
    <source>
        <dbReference type="ARBA" id="ARBA00022723"/>
    </source>
</evidence>
<evidence type="ECO:0000259" key="8">
    <source>
        <dbReference type="PROSITE" id="PS50304"/>
    </source>
</evidence>
<feature type="domain" description="Tudor" evidence="8">
    <location>
        <begin position="744"/>
        <end position="803"/>
    </location>
</feature>
<feature type="compositionally biased region" description="Basic and acidic residues" evidence="5">
    <location>
        <begin position="1478"/>
        <end position="1490"/>
    </location>
</feature>
<dbReference type="SUPFAM" id="SSF63748">
    <property type="entry name" value="Tudor/PWWP/MBT"/>
    <property type="match status" value="4"/>
</dbReference>
<feature type="region of interest" description="Disordered" evidence="5">
    <location>
        <begin position="1478"/>
        <end position="1513"/>
    </location>
</feature>
<feature type="region of interest" description="Disordered" evidence="5">
    <location>
        <begin position="1162"/>
        <end position="1188"/>
    </location>
</feature>
<feature type="domain" description="RING-type" evidence="6">
    <location>
        <begin position="7"/>
        <end position="59"/>
    </location>
</feature>
<dbReference type="SUPFAM" id="SSF57850">
    <property type="entry name" value="RING/U-box"/>
    <property type="match status" value="1"/>
</dbReference>
<dbReference type="GO" id="GO:0008270">
    <property type="term" value="F:zinc ion binding"/>
    <property type="evidence" value="ECO:0007669"/>
    <property type="project" value="UniProtKB-KW"/>
</dbReference>
<organism evidence="9 10">
    <name type="scientific">Stylophora pistillata</name>
    <name type="common">Smooth cauliflower coral</name>
    <dbReference type="NCBI Taxonomy" id="50429"/>
    <lineage>
        <taxon>Eukaryota</taxon>
        <taxon>Metazoa</taxon>
        <taxon>Cnidaria</taxon>
        <taxon>Anthozoa</taxon>
        <taxon>Hexacorallia</taxon>
        <taxon>Scleractinia</taxon>
        <taxon>Astrocoeniina</taxon>
        <taxon>Pocilloporidae</taxon>
        <taxon>Stylophora</taxon>
    </lineage>
</organism>
<feature type="compositionally biased region" description="Polar residues" evidence="5">
    <location>
        <begin position="1578"/>
        <end position="1588"/>
    </location>
</feature>
<dbReference type="Pfam" id="PF00567">
    <property type="entry name" value="TUDOR"/>
    <property type="match status" value="4"/>
</dbReference>
<dbReference type="Gene3D" id="3.30.160.60">
    <property type="entry name" value="Classic Zinc Finger"/>
    <property type="match status" value="1"/>
</dbReference>
<proteinExistence type="predicted"/>
<feature type="domain" description="B box-type" evidence="7">
    <location>
        <begin position="130"/>
        <end position="177"/>
    </location>
</feature>
<accession>A0A2B4SQ29</accession>
<evidence type="ECO:0000259" key="6">
    <source>
        <dbReference type="PROSITE" id="PS50089"/>
    </source>
</evidence>
<reference evidence="10" key="1">
    <citation type="journal article" date="2017" name="bioRxiv">
        <title>Comparative analysis of the genomes of Stylophora pistillata and Acropora digitifera provides evidence for extensive differences between species of corals.</title>
        <authorList>
            <person name="Voolstra C.R."/>
            <person name="Li Y."/>
            <person name="Liew Y.J."/>
            <person name="Baumgarten S."/>
            <person name="Zoccola D."/>
            <person name="Flot J.-F."/>
            <person name="Tambutte S."/>
            <person name="Allemand D."/>
            <person name="Aranda M."/>
        </authorList>
    </citation>
    <scope>NUCLEOTIDE SEQUENCE [LARGE SCALE GENOMIC DNA]</scope>
</reference>
<keyword evidence="3" id="KW-0862">Zinc</keyword>
<dbReference type="CDD" id="cd19757">
    <property type="entry name" value="Bbox1"/>
    <property type="match status" value="1"/>
</dbReference>
<dbReference type="Gene3D" id="2.40.50.90">
    <property type="match status" value="4"/>
</dbReference>